<keyword evidence="6" id="KW-1185">Reference proteome</keyword>
<dbReference type="PANTHER" id="PTHR30290:SF9">
    <property type="entry name" value="OLIGOPEPTIDE-BINDING PROTEIN APPA"/>
    <property type="match status" value="1"/>
</dbReference>
<evidence type="ECO:0000256" key="2">
    <source>
        <dbReference type="ARBA" id="ARBA00022448"/>
    </source>
</evidence>
<gene>
    <name evidence="5" type="ORF">BD833_101135</name>
</gene>
<dbReference type="InterPro" id="IPR030678">
    <property type="entry name" value="Peptide/Ni-bd"/>
</dbReference>
<dbReference type="GO" id="GO:0015833">
    <property type="term" value="P:peptide transport"/>
    <property type="evidence" value="ECO:0007669"/>
    <property type="project" value="TreeGrafter"/>
</dbReference>
<dbReference type="PIRSF" id="PIRSF002741">
    <property type="entry name" value="MppA"/>
    <property type="match status" value="1"/>
</dbReference>
<organism evidence="5 6">
    <name type="scientific">Blastococcus xanthinilyticus</name>
    <dbReference type="NCBI Taxonomy" id="1564164"/>
    <lineage>
        <taxon>Bacteria</taxon>
        <taxon>Bacillati</taxon>
        <taxon>Actinomycetota</taxon>
        <taxon>Actinomycetes</taxon>
        <taxon>Geodermatophilales</taxon>
        <taxon>Geodermatophilaceae</taxon>
        <taxon>Blastococcus</taxon>
    </lineage>
</organism>
<dbReference type="PANTHER" id="PTHR30290">
    <property type="entry name" value="PERIPLASMIC BINDING COMPONENT OF ABC TRANSPORTER"/>
    <property type="match status" value="1"/>
</dbReference>
<dbReference type="CDD" id="cd00995">
    <property type="entry name" value="PBP2_NikA_DppA_OppA_like"/>
    <property type="match status" value="1"/>
</dbReference>
<dbReference type="Pfam" id="PF00496">
    <property type="entry name" value="SBP_bac_5"/>
    <property type="match status" value="1"/>
</dbReference>
<dbReference type="PROSITE" id="PS51257">
    <property type="entry name" value="PROKAR_LIPOPROTEIN"/>
    <property type="match status" value="1"/>
</dbReference>
<dbReference type="Proteomes" id="UP000322499">
    <property type="component" value="Unassembled WGS sequence"/>
</dbReference>
<reference evidence="5 6" key="1">
    <citation type="submission" date="2019-07" db="EMBL/GenBank/DDBJ databases">
        <title>Genomic Encyclopedia of Archaeal and Bacterial Type Strains, Phase II (KMG-II): from individual species to whole genera.</title>
        <authorList>
            <person name="Goeker M."/>
        </authorList>
    </citation>
    <scope>NUCLEOTIDE SEQUENCE [LARGE SCALE GENOMIC DNA]</scope>
    <source>
        <strain evidence="5 6">DSM 46842</strain>
    </source>
</reference>
<dbReference type="Gene3D" id="3.40.190.10">
    <property type="entry name" value="Periplasmic binding protein-like II"/>
    <property type="match status" value="1"/>
</dbReference>
<feature type="domain" description="Solute-binding protein family 5" evidence="4">
    <location>
        <begin position="85"/>
        <end position="441"/>
    </location>
</feature>
<protein>
    <submittedName>
        <fullName evidence="5">Peptide/nickel transport system substrate-binding protein</fullName>
    </submittedName>
</protein>
<name>A0A5S5D306_9ACTN</name>
<dbReference type="InterPro" id="IPR039424">
    <property type="entry name" value="SBP_5"/>
</dbReference>
<dbReference type="GO" id="GO:0043190">
    <property type="term" value="C:ATP-binding cassette (ABC) transporter complex"/>
    <property type="evidence" value="ECO:0007669"/>
    <property type="project" value="InterPro"/>
</dbReference>
<evidence type="ECO:0000256" key="3">
    <source>
        <dbReference type="ARBA" id="ARBA00022729"/>
    </source>
</evidence>
<comment type="similarity">
    <text evidence="1">Belongs to the bacterial solute-binding protein 5 family.</text>
</comment>
<evidence type="ECO:0000313" key="6">
    <source>
        <dbReference type="Proteomes" id="UP000322499"/>
    </source>
</evidence>
<dbReference type="Gene3D" id="3.10.105.10">
    <property type="entry name" value="Dipeptide-binding Protein, Domain 3"/>
    <property type="match status" value="1"/>
</dbReference>
<comment type="caution">
    <text evidence="5">The sequence shown here is derived from an EMBL/GenBank/DDBJ whole genome shotgun (WGS) entry which is preliminary data.</text>
</comment>
<dbReference type="RefSeq" id="WP_166531202.1">
    <property type="nucleotide sequence ID" value="NZ_VNHW01000001.1"/>
</dbReference>
<keyword evidence="2" id="KW-0813">Transport</keyword>
<evidence type="ECO:0000259" key="4">
    <source>
        <dbReference type="Pfam" id="PF00496"/>
    </source>
</evidence>
<dbReference type="GO" id="GO:0042597">
    <property type="term" value="C:periplasmic space"/>
    <property type="evidence" value="ECO:0007669"/>
    <property type="project" value="UniProtKB-ARBA"/>
</dbReference>
<dbReference type="GO" id="GO:1904680">
    <property type="term" value="F:peptide transmembrane transporter activity"/>
    <property type="evidence" value="ECO:0007669"/>
    <property type="project" value="TreeGrafter"/>
</dbReference>
<dbReference type="EMBL" id="VNHW01000001">
    <property type="protein sequence ID" value="TYP90417.1"/>
    <property type="molecule type" value="Genomic_DNA"/>
</dbReference>
<evidence type="ECO:0000256" key="1">
    <source>
        <dbReference type="ARBA" id="ARBA00005695"/>
    </source>
</evidence>
<dbReference type="AlphaFoldDB" id="A0A5S5D306"/>
<keyword evidence="3" id="KW-0732">Signal</keyword>
<accession>A0A5S5D306</accession>
<dbReference type="SUPFAM" id="SSF53850">
    <property type="entry name" value="Periplasmic binding protein-like II"/>
    <property type="match status" value="1"/>
</dbReference>
<evidence type="ECO:0000313" key="5">
    <source>
        <dbReference type="EMBL" id="TYP90417.1"/>
    </source>
</evidence>
<sequence length="531" mass="53856">MRLIGTGIGACVVVTVLAGCGGDDGGGGGGGSGEGNVSDGGTFTMAMDSDPGNIDPQMSAASNVFQLSRFAYDPLLHLDDEGMLVSGLATDWSVDGQEVTLTVGEGITCADGTPFTAADAADNINYVADPANQSPLLGLYVPPGAEASAEGSTVTMTLAAPAPFVLEGLANVPMVCASGLEDRSVLADETRGTGPYELSEVVPSDHYTYTLRDGYTWGPDGATTAEEGMPDQVVVQVVPNETTSANLLLSGGLNAATVVGPDAQRLLESDLFASPLSGVLGEMWFNHLAERPAADPAVRTALTQALDLDQLQEVLTSGTGIAATTFAAAAPVACPGDSISAALPTGGLAAARQTLDDAGWTVGSGGTRAKDGTPLALTFVYNTGLGSGGSAAAELAASTWEELGADVTVTGQDDTALLETVFGSGNWDITWLTLNVSSPDQLVPFMTGPAAPEGNNFAHIDNADYAEGVAEAMTMNGSEGCDTWLAAESALVRDADVIPFANQQLNTFGSGARFESGAVVVIPTSIRMLAG</sequence>
<proteinExistence type="inferred from homology"/>
<dbReference type="InterPro" id="IPR000914">
    <property type="entry name" value="SBP_5_dom"/>
</dbReference>